<gene>
    <name evidence="1" type="ORF">OVS_02065</name>
</gene>
<reference evidence="1 2" key="1">
    <citation type="journal article" date="2014" name="Genome Announc.">
        <title>Complete Genome Sequence of Mycoplasma ovis Strain Michigan, a Hemoplasma of Sheep with Two Distinct 16S rRNA Genes.</title>
        <authorList>
            <person name="Deshuillers P.L."/>
            <person name="Santos A.P."/>
            <person name="do Nascimento N.C."/>
            <person name="Hampel J.A."/>
            <person name="Bergin I.L."/>
            <person name="Dyson M.C."/>
            <person name="Messick J.B."/>
        </authorList>
    </citation>
    <scope>NUCLEOTIDE SEQUENCE [LARGE SCALE GENOMIC DNA]</scope>
    <source>
        <strain evidence="1 2">Michigan</strain>
    </source>
</reference>
<organism evidence="1 2">
    <name type="scientific">Mycoplasma ovis str. Michigan</name>
    <dbReference type="NCBI Taxonomy" id="1415773"/>
    <lineage>
        <taxon>Bacteria</taxon>
        <taxon>Bacillati</taxon>
        <taxon>Mycoplasmatota</taxon>
        <taxon>Mollicutes</taxon>
        <taxon>Mycoplasmataceae</taxon>
        <taxon>Mycoplasma</taxon>
    </lineage>
</organism>
<accession>A0ABN4BLI8</accession>
<dbReference type="RefSeq" id="WP_024071195.1">
    <property type="nucleotide sequence ID" value="NC_023062.1"/>
</dbReference>
<evidence type="ECO:0000313" key="1">
    <source>
        <dbReference type="EMBL" id="AHC40275.1"/>
    </source>
</evidence>
<sequence>MFPKIFLNDELTRLTGQKFEINTETEQVENLRILNSQIQATFRGKELNETITGIWNEMDDSRELPNQRLASVTVEEAGKVSRQIYLILPPIENLDDETSS</sequence>
<evidence type="ECO:0000313" key="2">
    <source>
        <dbReference type="Proteomes" id="UP000018745"/>
    </source>
</evidence>
<dbReference type="Proteomes" id="UP000018745">
    <property type="component" value="Chromosome"/>
</dbReference>
<dbReference type="EMBL" id="CP006935">
    <property type="protein sequence ID" value="AHC40275.1"/>
    <property type="molecule type" value="Genomic_DNA"/>
</dbReference>
<keyword evidence="2" id="KW-1185">Reference proteome</keyword>
<protein>
    <submittedName>
        <fullName evidence="1">Uncharacterized protein</fullName>
    </submittedName>
</protein>
<name>A0ABN4BLI8_9MOLU</name>
<proteinExistence type="predicted"/>